<organism evidence="1 2">
    <name type="scientific">Vermiconidia calcicola</name>
    <dbReference type="NCBI Taxonomy" id="1690605"/>
    <lineage>
        <taxon>Eukaryota</taxon>
        <taxon>Fungi</taxon>
        <taxon>Dikarya</taxon>
        <taxon>Ascomycota</taxon>
        <taxon>Pezizomycotina</taxon>
        <taxon>Dothideomycetes</taxon>
        <taxon>Dothideomycetidae</taxon>
        <taxon>Mycosphaerellales</taxon>
        <taxon>Extremaceae</taxon>
        <taxon>Vermiconidia</taxon>
    </lineage>
</organism>
<dbReference type="Proteomes" id="UP001281147">
    <property type="component" value="Unassembled WGS sequence"/>
</dbReference>
<reference evidence="1" key="1">
    <citation type="submission" date="2023-07" db="EMBL/GenBank/DDBJ databases">
        <title>Black Yeasts Isolated from many extreme environments.</title>
        <authorList>
            <person name="Coleine C."/>
            <person name="Stajich J.E."/>
            <person name="Selbmann L."/>
        </authorList>
    </citation>
    <scope>NUCLEOTIDE SEQUENCE</scope>
    <source>
        <strain evidence="1">CCFEE 5714</strain>
    </source>
</reference>
<dbReference type="EMBL" id="JAUTXU010000127">
    <property type="protein sequence ID" value="KAK3705729.1"/>
    <property type="molecule type" value="Genomic_DNA"/>
</dbReference>
<evidence type="ECO:0000313" key="2">
    <source>
        <dbReference type="Proteomes" id="UP001281147"/>
    </source>
</evidence>
<sequence length="525" mass="59654">MTPAVAGKNFPFIVLSGPKLDDPRARRIIRKQAMKDVGENRKRKGNYGRVNLRQLPVCEQTECPIRTVEGTSSSDSSTTLDLTSPDTSESSKSDELDDHHEVLLRKKAPVAVMHTQGPFSFAAINLFSNYETARSKFRVDLTELQEHHADLDSRSREAGDTPGPPSMVCWRRHTSFDDEYAYIMHRSYLQFVPSLYGTSPCLTSATNCLLAKVKDILFPEGQCKEVTMRLYAKALRSLQDAIGDGSACMDAQVLCATQLLSLHELLDPSRDTAYTHHINGSARLVKHRSPERFTTEFDKALFAAHVGPIVSESLIDDTHCYLEQPEWSALYRSLIQDSDYLDDRNSLTIQLRLLMFPLPGLWHDVGEAIAEPQLFDDTALQVLERRCRKAHRDILDWLEKYKSRCVRLSLTSPPQQELAMRRELFGSALECLSIVKRLLASVCDKERESLEVEAQALAHLILDLQKQPSPKHSWLFSGHEVGVSYTIMLTKGHWEGSFEYESEYERRMAIRTRYNAWSNTLRMTG</sequence>
<gene>
    <name evidence="1" type="ORF">LTR37_013172</name>
</gene>
<name>A0ACC3MXC9_9PEZI</name>
<proteinExistence type="predicted"/>
<comment type="caution">
    <text evidence="1">The sequence shown here is derived from an EMBL/GenBank/DDBJ whole genome shotgun (WGS) entry which is preliminary data.</text>
</comment>
<evidence type="ECO:0000313" key="1">
    <source>
        <dbReference type="EMBL" id="KAK3705729.1"/>
    </source>
</evidence>
<accession>A0ACC3MXC9</accession>
<keyword evidence="2" id="KW-1185">Reference proteome</keyword>
<protein>
    <submittedName>
        <fullName evidence="1">Uncharacterized protein</fullName>
    </submittedName>
</protein>